<evidence type="ECO:0000256" key="12">
    <source>
        <dbReference type="ARBA" id="ARBA00036357"/>
    </source>
</evidence>
<dbReference type="Gene3D" id="3.40.50.10860">
    <property type="entry name" value="Leucine Dehydrogenase, chain A, domain 1"/>
    <property type="match status" value="1"/>
</dbReference>
<dbReference type="PRINTS" id="PR00085">
    <property type="entry name" value="THFDHDRGNASE"/>
</dbReference>
<dbReference type="InterPro" id="IPR000672">
    <property type="entry name" value="THF_DH/CycHdrlase"/>
</dbReference>
<feature type="binding site" evidence="13">
    <location>
        <position position="257"/>
    </location>
    <ligand>
        <name>NADP(+)</name>
        <dbReference type="ChEBI" id="CHEBI:58349"/>
    </ligand>
</feature>
<evidence type="ECO:0000256" key="11">
    <source>
        <dbReference type="ARBA" id="ARBA00023268"/>
    </source>
</evidence>
<dbReference type="EMBL" id="SISP01000002">
    <property type="protein sequence ID" value="TBM45906.1"/>
    <property type="molecule type" value="Genomic_DNA"/>
</dbReference>
<evidence type="ECO:0000313" key="16">
    <source>
        <dbReference type="EMBL" id="TBM45906.1"/>
    </source>
</evidence>
<keyword evidence="9 13" id="KW-0368">Histidine biosynthesis</keyword>
<dbReference type="GO" id="GO:0009086">
    <property type="term" value="P:methionine biosynthetic process"/>
    <property type="evidence" value="ECO:0007669"/>
    <property type="project" value="UniProtKB-KW"/>
</dbReference>
<dbReference type="PANTHER" id="PTHR48099">
    <property type="entry name" value="C-1-TETRAHYDROFOLATE SYNTHASE, CYTOPLASMIC-RELATED"/>
    <property type="match status" value="1"/>
</dbReference>
<dbReference type="CDD" id="cd01080">
    <property type="entry name" value="NAD_bind_m-THF_DH_Cyclohyd"/>
    <property type="match status" value="1"/>
</dbReference>
<name>A0A7Z7YGU6_VIBCL</name>
<feature type="binding site" evidence="13">
    <location>
        <begin position="191"/>
        <end position="193"/>
    </location>
    <ligand>
        <name>NADP(+)</name>
        <dbReference type="ChEBI" id="CHEBI:58349"/>
    </ligand>
</feature>
<dbReference type="InterPro" id="IPR046346">
    <property type="entry name" value="Aminoacid_DH-like_N_sf"/>
</dbReference>
<dbReference type="InterPro" id="IPR020630">
    <property type="entry name" value="THF_DH/CycHdrlase_cat_dom"/>
</dbReference>
<accession>A0A7Z7YGU6</accession>
<dbReference type="InterPro" id="IPR036291">
    <property type="entry name" value="NAD(P)-bd_dom_sf"/>
</dbReference>
<feature type="domain" description="Tetrahydrofolate dehydrogenase/cyclohydrolase NAD(P)-binding" evidence="15">
    <location>
        <begin position="165"/>
        <end position="306"/>
    </location>
</feature>
<dbReference type="PANTHER" id="PTHR48099:SF5">
    <property type="entry name" value="C-1-TETRAHYDROFOLATE SYNTHASE, CYTOPLASMIC"/>
    <property type="match status" value="1"/>
</dbReference>
<evidence type="ECO:0000256" key="2">
    <source>
        <dbReference type="ARBA" id="ARBA00011738"/>
    </source>
</evidence>
<keyword evidence="6 13" id="KW-0378">Hydrolase</keyword>
<reference evidence="16 17" key="1">
    <citation type="submission" date="2019-02" db="EMBL/GenBank/DDBJ databases">
        <title>Genomic plasticity associated with the antimicrobial resistance in Vibrio cholerae.</title>
        <authorList>
            <person name="Verma J."/>
            <person name="Bag S."/>
            <person name="Saha B."/>
            <person name="Kumar P."/>
            <person name="Ghosh T.S."/>
            <person name="Dayal M."/>
            <person name="Senapati T."/>
            <person name="Mehra S."/>
            <person name="Dey P."/>
            <person name="Desigamani A."/>
            <person name="Kumar D."/>
            <person name="Rana P."/>
            <person name="Kumar B."/>
            <person name="Maiti T.K."/>
            <person name="Sharma N.C."/>
            <person name="Bhadra R.K."/>
            <person name="Mutreja A."/>
            <person name="Nair G.B."/>
            <person name="Ramamurthy T."/>
            <person name="Das B."/>
        </authorList>
    </citation>
    <scope>NUCLEOTIDE SEQUENCE [LARGE SCALE GENOMIC DNA]</scope>
    <source>
        <strain evidence="16 17">IDH06781</strain>
    </source>
</reference>
<dbReference type="InterPro" id="IPR020631">
    <property type="entry name" value="THF_DH/CycHdrlase_NAD-bd_dom"/>
</dbReference>
<evidence type="ECO:0000256" key="3">
    <source>
        <dbReference type="ARBA" id="ARBA00022563"/>
    </source>
</evidence>
<dbReference type="FunFam" id="3.40.50.10860:FF:000001">
    <property type="entry name" value="Bifunctional protein FolD"/>
    <property type="match status" value="1"/>
</dbReference>
<dbReference type="SUPFAM" id="SSF51735">
    <property type="entry name" value="NAD(P)-binding Rossmann-fold domains"/>
    <property type="match status" value="1"/>
</dbReference>
<dbReference type="Pfam" id="PF00763">
    <property type="entry name" value="THF_DHG_CYH"/>
    <property type="match status" value="1"/>
</dbReference>
<dbReference type="HAMAP" id="MF_01576">
    <property type="entry name" value="THF_DHG_CYH"/>
    <property type="match status" value="1"/>
</dbReference>
<keyword evidence="3 13" id="KW-0554">One-carbon metabolism</keyword>
<dbReference type="Proteomes" id="UP000294145">
    <property type="component" value="Unassembled WGS sequence"/>
</dbReference>
<evidence type="ECO:0000259" key="14">
    <source>
        <dbReference type="Pfam" id="PF00763"/>
    </source>
</evidence>
<comment type="catalytic activity">
    <reaction evidence="12 13">
        <text>(6R)-5,10-methenyltetrahydrofolate + H2O = (6R)-10-formyltetrahydrofolate + H(+)</text>
        <dbReference type="Rhea" id="RHEA:23700"/>
        <dbReference type="ChEBI" id="CHEBI:15377"/>
        <dbReference type="ChEBI" id="CHEBI:15378"/>
        <dbReference type="ChEBI" id="CHEBI:57455"/>
        <dbReference type="ChEBI" id="CHEBI:195366"/>
        <dbReference type="EC" id="3.5.4.9"/>
    </reaction>
</comment>
<proteinExistence type="inferred from homology"/>
<comment type="caution">
    <text evidence="13">Lacks conserved residue(s) required for the propagation of feature annotation.</text>
</comment>
<protein>
    <recommendedName>
        <fullName evidence="13">Bifunctional protein FolD</fullName>
    </recommendedName>
    <domain>
        <recommendedName>
            <fullName evidence="13">Methylenetetrahydrofolate dehydrogenase</fullName>
            <ecNumber evidence="13">1.5.1.5</ecNumber>
        </recommendedName>
    </domain>
    <domain>
        <recommendedName>
            <fullName evidence="13">Methenyltetrahydrofolate cyclohydrolase</fullName>
            <ecNumber evidence="13">3.5.4.9</ecNumber>
        </recommendedName>
    </domain>
</protein>
<evidence type="ECO:0000259" key="15">
    <source>
        <dbReference type="Pfam" id="PF02882"/>
    </source>
</evidence>
<keyword evidence="8 13" id="KW-0560">Oxidoreductase</keyword>
<comment type="caution">
    <text evidence="16">The sequence shown here is derived from an EMBL/GenBank/DDBJ whole genome shotgun (WGS) entry which is preliminary data.</text>
</comment>
<dbReference type="AlphaFoldDB" id="A0A7Z7YGU6"/>
<dbReference type="GO" id="GO:0035999">
    <property type="term" value="P:tetrahydrofolate interconversion"/>
    <property type="evidence" value="ECO:0007669"/>
    <property type="project" value="UniProtKB-UniRule"/>
</dbReference>
<feature type="domain" description="Tetrahydrofolate dehydrogenase/cyclohydrolase catalytic" evidence="14">
    <location>
        <begin position="31"/>
        <end position="146"/>
    </location>
</feature>
<dbReference type="GO" id="GO:0005829">
    <property type="term" value="C:cytosol"/>
    <property type="evidence" value="ECO:0007669"/>
    <property type="project" value="TreeGrafter"/>
</dbReference>
<evidence type="ECO:0000256" key="4">
    <source>
        <dbReference type="ARBA" id="ARBA00022605"/>
    </source>
</evidence>
<dbReference type="GO" id="GO:0000105">
    <property type="term" value="P:L-histidine biosynthetic process"/>
    <property type="evidence" value="ECO:0007669"/>
    <property type="project" value="UniProtKB-KW"/>
</dbReference>
<evidence type="ECO:0000256" key="5">
    <source>
        <dbReference type="ARBA" id="ARBA00022755"/>
    </source>
</evidence>
<keyword evidence="5 13" id="KW-0658">Purine biosynthesis</keyword>
<keyword evidence="10 13" id="KW-0486">Methionine biosynthesis</keyword>
<keyword evidence="7 13" id="KW-0521">NADP</keyword>
<evidence type="ECO:0000256" key="10">
    <source>
        <dbReference type="ARBA" id="ARBA00023167"/>
    </source>
</evidence>
<dbReference type="NCBIfam" id="NF010783">
    <property type="entry name" value="PRK14186.1"/>
    <property type="match status" value="1"/>
</dbReference>
<evidence type="ECO:0000256" key="9">
    <source>
        <dbReference type="ARBA" id="ARBA00023102"/>
    </source>
</evidence>
<evidence type="ECO:0000256" key="7">
    <source>
        <dbReference type="ARBA" id="ARBA00022857"/>
    </source>
</evidence>
<comment type="catalytic activity">
    <reaction evidence="13">
        <text>(6R)-5,10-methylene-5,6,7,8-tetrahydrofolate + NADP(+) = (6R)-5,10-methenyltetrahydrofolate + NADPH</text>
        <dbReference type="Rhea" id="RHEA:22812"/>
        <dbReference type="ChEBI" id="CHEBI:15636"/>
        <dbReference type="ChEBI" id="CHEBI:57455"/>
        <dbReference type="ChEBI" id="CHEBI:57783"/>
        <dbReference type="ChEBI" id="CHEBI:58349"/>
        <dbReference type="EC" id="1.5.1.5"/>
    </reaction>
</comment>
<dbReference type="EC" id="3.5.4.9" evidence="13"/>
<evidence type="ECO:0000256" key="6">
    <source>
        <dbReference type="ARBA" id="ARBA00022801"/>
    </source>
</evidence>
<comment type="function">
    <text evidence="13">Catalyzes the oxidation of 5,10-methylenetetrahydrofolate to 5,10-methenyltetrahydrofolate and then the hydrolysis of 5,10-methenyltetrahydrofolate to 10-formyltetrahydrofolate.</text>
</comment>
<organism evidence="16 17">
    <name type="scientific">Vibrio cholerae</name>
    <dbReference type="NCBI Taxonomy" id="666"/>
    <lineage>
        <taxon>Bacteria</taxon>
        <taxon>Pseudomonadati</taxon>
        <taxon>Pseudomonadota</taxon>
        <taxon>Gammaproteobacteria</taxon>
        <taxon>Vibrionales</taxon>
        <taxon>Vibrionaceae</taxon>
        <taxon>Vibrio</taxon>
    </lineage>
</organism>
<comment type="subunit">
    <text evidence="2 13">Homodimer.</text>
</comment>
<dbReference type="EC" id="1.5.1.5" evidence="13"/>
<dbReference type="InterPro" id="IPR020867">
    <property type="entry name" value="THF_DH/CycHdrlase_CS"/>
</dbReference>
<dbReference type="GO" id="GO:0004477">
    <property type="term" value="F:methenyltetrahydrofolate cyclohydrolase activity"/>
    <property type="evidence" value="ECO:0007669"/>
    <property type="project" value="UniProtKB-UniRule"/>
</dbReference>
<dbReference type="FunFam" id="3.40.50.720:FF:000006">
    <property type="entry name" value="Bifunctional protein FolD"/>
    <property type="match status" value="1"/>
</dbReference>
<sequence length="311" mass="33591">MPVDVIKNICDNARKNFRSKPVRKVMTAQNIDGTLISQTVRSEVAARVKTRVQAGLRAPGLAVVLVGEDPASQVYVGSKRRACEEVGFVSKSFDLPATASEEALLSLVEELNNDPQIDGILVQLPLPAGMDTTKVLESIHPEKDVDGFHPYNVGRLAQRIPKLRSCTPKGIITLLERYNIPLRGKHAVIVGASNIVGRPMTLELLLAGCTTTTCHRFTQDLEGHIRQADILVVAVGKPNFIPGAWIKEGAVVVDVGINRLDTGKLVGDVEYDVARTRASFITPVPGGVGPMTVASLIENTMMACEQFHTQG</sequence>
<keyword evidence="4 13" id="KW-0028">Amino-acid biosynthesis</keyword>
<dbReference type="GO" id="GO:0004488">
    <property type="term" value="F:methylenetetrahydrofolate dehydrogenase (NADP+) activity"/>
    <property type="evidence" value="ECO:0007669"/>
    <property type="project" value="UniProtKB-UniRule"/>
</dbReference>
<dbReference type="PROSITE" id="PS00767">
    <property type="entry name" value="THF_DHG_CYH_2"/>
    <property type="match status" value="1"/>
</dbReference>
<dbReference type="Gene3D" id="3.40.50.720">
    <property type="entry name" value="NAD(P)-binding Rossmann-like Domain"/>
    <property type="match status" value="1"/>
</dbReference>
<keyword evidence="11 13" id="KW-0511">Multifunctional enzyme</keyword>
<dbReference type="SUPFAM" id="SSF53223">
    <property type="entry name" value="Aminoacid dehydrogenase-like, N-terminal domain"/>
    <property type="match status" value="1"/>
</dbReference>
<dbReference type="Pfam" id="PF02882">
    <property type="entry name" value="THF_DHG_CYH_C"/>
    <property type="match status" value="1"/>
</dbReference>
<dbReference type="NCBIfam" id="NF008058">
    <property type="entry name" value="PRK10792.1"/>
    <property type="match status" value="1"/>
</dbReference>
<dbReference type="GO" id="GO:0006164">
    <property type="term" value="P:purine nucleotide biosynthetic process"/>
    <property type="evidence" value="ECO:0007669"/>
    <property type="project" value="UniProtKB-KW"/>
</dbReference>
<evidence type="ECO:0000256" key="13">
    <source>
        <dbReference type="HAMAP-Rule" id="MF_01576"/>
    </source>
</evidence>
<evidence type="ECO:0000256" key="8">
    <source>
        <dbReference type="ARBA" id="ARBA00023002"/>
    </source>
</evidence>
<comment type="similarity">
    <text evidence="13">Belongs to the tetrahydrofolate dehydrogenase/cyclohydrolase family.</text>
</comment>
<comment type="pathway">
    <text evidence="1 13">One-carbon metabolism; tetrahydrofolate interconversion.</text>
</comment>
<evidence type="ECO:0000313" key="17">
    <source>
        <dbReference type="Proteomes" id="UP000294145"/>
    </source>
</evidence>
<gene>
    <name evidence="13 16" type="primary">folD</name>
    <name evidence="16" type="ORF">EYB64_03125</name>
</gene>
<dbReference type="UniPathway" id="UPA00193"/>
<evidence type="ECO:0000256" key="1">
    <source>
        <dbReference type="ARBA" id="ARBA00004777"/>
    </source>
</evidence>